<keyword evidence="2" id="KW-1185">Reference proteome</keyword>
<dbReference type="STRING" id="145388.A0A0D2M813"/>
<organism evidence="1 2">
    <name type="scientific">Monoraphidium neglectum</name>
    <dbReference type="NCBI Taxonomy" id="145388"/>
    <lineage>
        <taxon>Eukaryota</taxon>
        <taxon>Viridiplantae</taxon>
        <taxon>Chlorophyta</taxon>
        <taxon>core chlorophytes</taxon>
        <taxon>Chlorophyceae</taxon>
        <taxon>CS clade</taxon>
        <taxon>Sphaeropleales</taxon>
        <taxon>Selenastraceae</taxon>
        <taxon>Monoraphidium</taxon>
    </lineage>
</organism>
<dbReference type="AlphaFoldDB" id="A0A0D2M813"/>
<dbReference type="Proteomes" id="UP000054498">
    <property type="component" value="Unassembled WGS sequence"/>
</dbReference>
<evidence type="ECO:0000313" key="2">
    <source>
        <dbReference type="Proteomes" id="UP000054498"/>
    </source>
</evidence>
<name>A0A0D2M813_9CHLO</name>
<gene>
    <name evidence="1" type="ORF">MNEG_10722</name>
</gene>
<reference evidence="1 2" key="1">
    <citation type="journal article" date="2013" name="BMC Genomics">
        <title>Reconstruction of the lipid metabolism for the microalga Monoraphidium neglectum from its genome sequence reveals characteristics suitable for biofuel production.</title>
        <authorList>
            <person name="Bogen C."/>
            <person name="Al-Dilaimi A."/>
            <person name="Albersmeier A."/>
            <person name="Wichmann J."/>
            <person name="Grundmann M."/>
            <person name="Rupp O."/>
            <person name="Lauersen K.J."/>
            <person name="Blifernez-Klassen O."/>
            <person name="Kalinowski J."/>
            <person name="Goesmann A."/>
            <person name="Mussgnug J.H."/>
            <person name="Kruse O."/>
        </authorList>
    </citation>
    <scope>NUCLEOTIDE SEQUENCE [LARGE SCALE GENOMIC DNA]</scope>
    <source>
        <strain evidence="1 2">SAG 48.87</strain>
    </source>
</reference>
<dbReference type="OrthoDB" id="1792at2759"/>
<sequence>MPDSAKKAEAFAAIDCAREAAEVAARIKDNDLFSRIQAAVAPSSAAGLAIAQVRERFASALR</sequence>
<dbReference type="KEGG" id="mng:MNEG_10722"/>
<protein>
    <submittedName>
        <fullName evidence="1">Uncharacterized protein</fullName>
    </submittedName>
</protein>
<dbReference type="RefSeq" id="XP_013896261.1">
    <property type="nucleotide sequence ID" value="XM_014040807.1"/>
</dbReference>
<evidence type="ECO:0000313" key="1">
    <source>
        <dbReference type="EMBL" id="KIY97241.1"/>
    </source>
</evidence>
<accession>A0A0D2M813</accession>
<dbReference type="GeneID" id="25727913"/>
<dbReference type="EMBL" id="KK102652">
    <property type="protein sequence ID" value="KIY97241.1"/>
    <property type="molecule type" value="Genomic_DNA"/>
</dbReference>
<proteinExistence type="predicted"/>